<organism evidence="1 2">
    <name type="scientific">Nonomuraea endophytica</name>
    <dbReference type="NCBI Taxonomy" id="714136"/>
    <lineage>
        <taxon>Bacteria</taxon>
        <taxon>Bacillati</taxon>
        <taxon>Actinomycetota</taxon>
        <taxon>Actinomycetes</taxon>
        <taxon>Streptosporangiales</taxon>
        <taxon>Streptosporangiaceae</taxon>
        <taxon>Nonomuraea</taxon>
    </lineage>
</organism>
<protein>
    <submittedName>
        <fullName evidence="1">Uncharacterized protein</fullName>
    </submittedName>
</protein>
<evidence type="ECO:0000313" key="1">
    <source>
        <dbReference type="EMBL" id="MBB5075492.1"/>
    </source>
</evidence>
<dbReference type="AlphaFoldDB" id="A0A7W8EEK5"/>
<dbReference type="Proteomes" id="UP000568380">
    <property type="component" value="Unassembled WGS sequence"/>
</dbReference>
<dbReference type="RefSeq" id="WP_184958574.1">
    <property type="nucleotide sequence ID" value="NZ_JACHIN010000001.1"/>
</dbReference>
<reference evidence="1 2" key="1">
    <citation type="submission" date="2020-08" db="EMBL/GenBank/DDBJ databases">
        <title>Genomic Encyclopedia of Type Strains, Phase IV (KMG-IV): sequencing the most valuable type-strain genomes for metagenomic binning, comparative biology and taxonomic classification.</title>
        <authorList>
            <person name="Goeker M."/>
        </authorList>
    </citation>
    <scope>NUCLEOTIDE SEQUENCE [LARGE SCALE GENOMIC DNA]</scope>
    <source>
        <strain evidence="1 2">DSM 45385</strain>
    </source>
</reference>
<proteinExistence type="predicted"/>
<sequence>MLVMEPQPPLPSQALSAAQDLQHALDRHGIPTDVNDGYGLAVLSVWSGLLVWCDERLYWWRTGWAPKGRRAIYAWHSTLEPVRTAHRVALRYADLRASRTFSETEEPACR</sequence>
<evidence type="ECO:0000313" key="2">
    <source>
        <dbReference type="Proteomes" id="UP000568380"/>
    </source>
</evidence>
<gene>
    <name evidence="1" type="ORF">HNR40_000938</name>
</gene>
<accession>A0A7W8EEK5</accession>
<keyword evidence="2" id="KW-1185">Reference proteome</keyword>
<dbReference type="EMBL" id="JACHIN010000001">
    <property type="protein sequence ID" value="MBB5075492.1"/>
    <property type="molecule type" value="Genomic_DNA"/>
</dbReference>
<comment type="caution">
    <text evidence="1">The sequence shown here is derived from an EMBL/GenBank/DDBJ whole genome shotgun (WGS) entry which is preliminary data.</text>
</comment>
<name>A0A7W8EEK5_9ACTN</name>